<dbReference type="STRING" id="2018661.A0A2A2LFR3"/>
<name>A0A2A2LFR3_9BILA</name>
<dbReference type="Proteomes" id="UP000218231">
    <property type="component" value="Unassembled WGS sequence"/>
</dbReference>
<evidence type="ECO:0008006" key="4">
    <source>
        <dbReference type="Google" id="ProtNLM"/>
    </source>
</evidence>
<feature type="region of interest" description="Disordered" evidence="1">
    <location>
        <begin position="26"/>
        <end position="59"/>
    </location>
</feature>
<protein>
    <recommendedName>
        <fullName evidence="4">Nematode cuticle collagen N-terminal domain-containing protein</fullName>
    </recommendedName>
</protein>
<accession>A0A2A2LFR3</accession>
<keyword evidence="3" id="KW-1185">Reference proteome</keyword>
<evidence type="ECO:0000313" key="2">
    <source>
        <dbReference type="EMBL" id="PAV85091.1"/>
    </source>
</evidence>
<reference evidence="2 3" key="1">
    <citation type="journal article" date="2017" name="Curr. Biol.">
        <title>Genome architecture and evolution of a unichromosomal asexual nematode.</title>
        <authorList>
            <person name="Fradin H."/>
            <person name="Zegar C."/>
            <person name="Gutwein M."/>
            <person name="Lucas J."/>
            <person name="Kovtun M."/>
            <person name="Corcoran D."/>
            <person name="Baugh L.R."/>
            <person name="Kiontke K."/>
            <person name="Gunsalus K."/>
            <person name="Fitch D.H."/>
            <person name="Piano F."/>
        </authorList>
    </citation>
    <scope>NUCLEOTIDE SEQUENCE [LARGE SCALE GENOMIC DNA]</scope>
    <source>
        <strain evidence="2">PF1309</strain>
    </source>
</reference>
<proteinExistence type="predicted"/>
<dbReference type="OrthoDB" id="5877731at2759"/>
<evidence type="ECO:0000313" key="3">
    <source>
        <dbReference type="Proteomes" id="UP000218231"/>
    </source>
</evidence>
<feature type="region of interest" description="Disordered" evidence="1">
    <location>
        <begin position="105"/>
        <end position="130"/>
    </location>
</feature>
<feature type="compositionally biased region" description="Polar residues" evidence="1">
    <location>
        <begin position="41"/>
        <end position="50"/>
    </location>
</feature>
<sequence>MEMVQEMEEIDKLSKKAWNDLMHIDIQGAPDQVRRRRDSYGEQSTYTTESHAPAPQPPAYTAQQQRFPEYGYSYTKLKCCCSLESYKHDITSLTHSYKCPIGPKGPQGNRGEAGTNGFPGRQGYDGEDAVSPPSRYNVIPPTFETPQDSYGGAKGADGVKAIPGPKDGVSGSVGKAGRPGKDALYCNCPEKHHSKNEYVIGTPNDELSFGQTPTFPTITPATTNAEFETNPAQTQTAGYTSAYVTETQPTAQPPAFTQSDDSYEASPPSLPPFFESHDRTSSNQFTHRYLTRGTAMLNSKNLANLGDKQLSLRPNKFHPFWPVQTLPRKTYYRFS</sequence>
<dbReference type="AlphaFoldDB" id="A0A2A2LFR3"/>
<evidence type="ECO:0000256" key="1">
    <source>
        <dbReference type="SAM" id="MobiDB-lite"/>
    </source>
</evidence>
<organism evidence="2 3">
    <name type="scientific">Diploscapter pachys</name>
    <dbReference type="NCBI Taxonomy" id="2018661"/>
    <lineage>
        <taxon>Eukaryota</taxon>
        <taxon>Metazoa</taxon>
        <taxon>Ecdysozoa</taxon>
        <taxon>Nematoda</taxon>
        <taxon>Chromadorea</taxon>
        <taxon>Rhabditida</taxon>
        <taxon>Rhabditina</taxon>
        <taxon>Rhabditomorpha</taxon>
        <taxon>Rhabditoidea</taxon>
        <taxon>Rhabditidae</taxon>
        <taxon>Diploscapter</taxon>
    </lineage>
</organism>
<gene>
    <name evidence="2" type="ORF">WR25_04511</name>
</gene>
<comment type="caution">
    <text evidence="2">The sequence shown here is derived from an EMBL/GenBank/DDBJ whole genome shotgun (WGS) entry which is preliminary data.</text>
</comment>
<dbReference type="EMBL" id="LIAE01006806">
    <property type="protein sequence ID" value="PAV85091.1"/>
    <property type="molecule type" value="Genomic_DNA"/>
</dbReference>